<organism evidence="1 2">
    <name type="scientific">Ralstonia insidiosa</name>
    <dbReference type="NCBI Taxonomy" id="190721"/>
    <lineage>
        <taxon>Bacteria</taxon>
        <taxon>Pseudomonadati</taxon>
        <taxon>Pseudomonadota</taxon>
        <taxon>Betaproteobacteria</taxon>
        <taxon>Burkholderiales</taxon>
        <taxon>Burkholderiaceae</taxon>
        <taxon>Ralstonia</taxon>
    </lineage>
</organism>
<proteinExistence type="predicted"/>
<name>A0A191ZXX3_9RALS</name>
<keyword evidence="2" id="KW-1185">Reference proteome</keyword>
<dbReference type="OrthoDB" id="580983at2"/>
<dbReference type="GeneID" id="61526517"/>
<dbReference type="InterPro" id="IPR017975">
    <property type="entry name" value="Tubulin_CS"/>
</dbReference>
<dbReference type="InterPro" id="IPR036525">
    <property type="entry name" value="Tubulin/FtsZ_GTPase_sf"/>
</dbReference>
<dbReference type="EMBL" id="CP016022">
    <property type="protein sequence ID" value="ANJ72933.1"/>
    <property type="molecule type" value="Genomic_DNA"/>
</dbReference>
<dbReference type="AlphaFoldDB" id="A0A191ZXX3"/>
<dbReference type="GO" id="GO:0005874">
    <property type="term" value="C:microtubule"/>
    <property type="evidence" value="ECO:0007669"/>
    <property type="project" value="InterPro"/>
</dbReference>
<evidence type="ECO:0000313" key="2">
    <source>
        <dbReference type="Proteomes" id="UP000078572"/>
    </source>
</evidence>
<dbReference type="Gene3D" id="3.40.50.1440">
    <property type="entry name" value="Tubulin/FtsZ, GTPase domain"/>
    <property type="match status" value="1"/>
</dbReference>
<dbReference type="PROSITE" id="PS00227">
    <property type="entry name" value="TUBULIN"/>
    <property type="match status" value="1"/>
</dbReference>
<reference evidence="2" key="1">
    <citation type="submission" date="2016-06" db="EMBL/GenBank/DDBJ databases">
        <authorList>
            <person name="Xu Y."/>
            <person name="Nagy A."/>
            <person name="Yan X."/>
            <person name="Kim S.W."/>
            <person name="Haley B."/>
            <person name="Liu N.T."/>
            <person name="Nou X."/>
        </authorList>
    </citation>
    <scope>NUCLEOTIDE SEQUENCE [LARGE SCALE GENOMIC DNA]</scope>
    <source>
        <strain evidence="2">ATCC 49129</strain>
    </source>
</reference>
<accession>A0A191ZXX3</accession>
<evidence type="ECO:0000313" key="1">
    <source>
        <dbReference type="EMBL" id="ANJ72933.1"/>
    </source>
</evidence>
<dbReference type="Pfam" id="PF13809">
    <property type="entry name" value="Tubulin_2"/>
    <property type="match status" value="1"/>
</dbReference>
<dbReference type="GO" id="GO:0007017">
    <property type="term" value="P:microtubule-based process"/>
    <property type="evidence" value="ECO:0007669"/>
    <property type="project" value="InterPro"/>
</dbReference>
<protein>
    <recommendedName>
        <fullName evidence="3">Tubulin/FtsZ GTPase domain-containing protein</fullName>
    </recommendedName>
</protein>
<dbReference type="InterPro" id="IPR025904">
    <property type="entry name" value="Tubulin-like"/>
</dbReference>
<dbReference type="GO" id="GO:0005525">
    <property type="term" value="F:GTP binding"/>
    <property type="evidence" value="ECO:0007669"/>
    <property type="project" value="InterPro"/>
</dbReference>
<dbReference type="Proteomes" id="UP000078572">
    <property type="component" value="Chromosome 1"/>
</dbReference>
<dbReference type="RefSeq" id="WP_021195342.1">
    <property type="nucleotide sequence ID" value="NZ_CP016022.1"/>
</dbReference>
<dbReference type="SUPFAM" id="SSF52490">
    <property type="entry name" value="Tubulin nucleotide-binding domain-like"/>
    <property type="match status" value="1"/>
</dbReference>
<sequence length="450" mass="48523">MTESTAAASRPQPHGLHVIGIGRTGAAYVEALLRTGEIEDVLAHSGSSFAALLLDIGEDDMFVPNDYGRSLTKRLASREIPLDRYHYESVLLQTPGGEAFAKQLEAVRAPFKAATGQDLIPKLPKGDELPKVGQHTPRALSKALGAIGTHLGDKPIASALQRFADQVRKSEFPSTVLVVFGLAGGTGSGMAADLARALRLLLPANAQVAGLGQLSHSGDGDYFNSLAQTTALEEIDASAAKDASPQPFPGGFFVVTTEHSWQRLTAYTSTGIREVRQRFKQMVTNRFVADSFMRWAIADSGAHLARALSRAHGRWILFDVAKLTHPGVQVLPGEAGSRWDSVLQQWIGFTPQFSGLSDGFKTDYAEIHVYAPRDTRIDMIEEELRRVVSAAYVKGNRNAVSTYRSEFFDALTAYGNVILPGATKDDLVAYREAKAGATKLSATARALETA</sequence>
<gene>
    <name evidence="1" type="ORF">A9Y76_10855</name>
</gene>
<evidence type="ECO:0008006" key="3">
    <source>
        <dbReference type="Google" id="ProtNLM"/>
    </source>
</evidence>